<feature type="domain" description="Spermatogenesis-associated protein 20-like TRX" evidence="1">
    <location>
        <begin position="2"/>
        <end position="154"/>
    </location>
</feature>
<dbReference type="AlphaFoldDB" id="A0A6I3LLG4"/>
<evidence type="ECO:0000313" key="2">
    <source>
        <dbReference type="EMBL" id="MTG96825.1"/>
    </source>
</evidence>
<dbReference type="Pfam" id="PF03190">
    <property type="entry name" value="Thioredox_DsbH"/>
    <property type="match status" value="1"/>
</dbReference>
<dbReference type="InterPro" id="IPR012341">
    <property type="entry name" value="6hp_glycosidase-like_sf"/>
</dbReference>
<dbReference type="InterPro" id="IPR024705">
    <property type="entry name" value="Ssp411"/>
</dbReference>
<keyword evidence="3" id="KW-1185">Reference proteome</keyword>
<evidence type="ECO:0000313" key="3">
    <source>
        <dbReference type="Proteomes" id="UP000438760"/>
    </source>
</evidence>
<comment type="caution">
    <text evidence="2">The sequence shown here is derived from an EMBL/GenBank/DDBJ whole genome shotgun (WGS) entry which is preliminary data.</text>
</comment>
<dbReference type="InterPro" id="IPR004879">
    <property type="entry name" value="Ssp411-like_TRX"/>
</dbReference>
<name>A0A6I3LLG4_9FLAO</name>
<dbReference type="EMBL" id="WMJX01000002">
    <property type="protein sequence ID" value="MTG96825.1"/>
    <property type="molecule type" value="Genomic_DNA"/>
</dbReference>
<dbReference type="PIRSF" id="PIRSF006402">
    <property type="entry name" value="UCP006402_thioredoxin"/>
    <property type="match status" value="1"/>
</dbReference>
<gene>
    <name evidence="2" type="ORF">GJV76_01480</name>
</gene>
<dbReference type="InterPro" id="IPR008928">
    <property type="entry name" value="6-hairpin_glycosidase_sf"/>
</dbReference>
<dbReference type="CDD" id="cd02955">
    <property type="entry name" value="SSP411"/>
    <property type="match status" value="1"/>
</dbReference>
<protein>
    <submittedName>
        <fullName evidence="2">DUF255 domain-containing protein</fullName>
    </submittedName>
</protein>
<reference evidence="2 3" key="1">
    <citation type="submission" date="2019-11" db="EMBL/GenBank/DDBJ databases">
        <title>Genome of Strain BIT-d1.</title>
        <authorList>
            <person name="Yang Y."/>
        </authorList>
    </citation>
    <scope>NUCLEOTIDE SEQUENCE [LARGE SCALE GENOMIC DNA]</scope>
    <source>
        <strain evidence="2 3">BIT-d1</strain>
    </source>
</reference>
<dbReference type="Gene3D" id="1.50.10.10">
    <property type="match status" value="1"/>
</dbReference>
<dbReference type="Gene3D" id="3.40.30.10">
    <property type="entry name" value="Glutaredoxin"/>
    <property type="match status" value="1"/>
</dbReference>
<accession>A0A6I3LLG4</accession>
<dbReference type="OrthoDB" id="9762614at2"/>
<sequence length="668" mass="78082">MNKLYLESSPYLLQHATNPVYWLPYNHDSLQKAKDENKLVIISIGYSTCHWCHVMEHESFENEDVATIMNDHYISIKIDREELPDIDAFYMKAVQLMTQQGGWPLNVVCLPDGRPIWGGTYFTKEKWSDSLLQLNDLYRDKPQTVLEYAEQLHTGISLLSSAPTFDNQSRFNFDGLLHNWKKSFDLEFGGYNRAPKFMMPTNLLFLQKYGILKQDKDLIDYIDLTLTKIAWGGIFDVVEGGFSRYSVDYKWHIPHFEKMLYDNAQLLQVYADAYKRTHNVLYKETIQKTISFIENNWRDSQGGYYSAYDADSLDQEGKLQEGAYYVWTKEELQTIITERFDVFSTIYNINNFGYWENNNYVFIQTQHLSDIANEFKLSLDEIQALKTKWESDLLSARNKRELPRIDNKILIAWNAMYIVGLLDCYTALNEDSYLTEAIGIFNYIQSNLINQETERLYHSSINGQKSIEAYVDDYAFFIQACLNLFENTANQEYLRIAKNSLDYCLDTFYDQANGFFFLNNERQEFITPIFETEDNVIPSSNAIMCMNLLKLGVLFENMHYTTIAKRMNQVMLSQIDYPSAYSHWLLSNLYIENPQELTIVSEQALDLTKQLNQKPIAKTFIFPINSTTTIPYLNKGNNQKAHSLYYFCTGLTCLAPEEDNRFLDKYTL</sequence>
<dbReference type="RefSeq" id="WP_155090880.1">
    <property type="nucleotide sequence ID" value="NZ_CP102754.1"/>
</dbReference>
<organism evidence="2 3">
    <name type="scientific">Myroides albus</name>
    <dbReference type="NCBI Taxonomy" id="2562892"/>
    <lineage>
        <taxon>Bacteria</taxon>
        <taxon>Pseudomonadati</taxon>
        <taxon>Bacteroidota</taxon>
        <taxon>Flavobacteriia</taxon>
        <taxon>Flavobacteriales</taxon>
        <taxon>Flavobacteriaceae</taxon>
        <taxon>Myroides</taxon>
    </lineage>
</organism>
<dbReference type="GO" id="GO:0005975">
    <property type="term" value="P:carbohydrate metabolic process"/>
    <property type="evidence" value="ECO:0007669"/>
    <property type="project" value="InterPro"/>
</dbReference>
<dbReference type="SUPFAM" id="SSF52833">
    <property type="entry name" value="Thioredoxin-like"/>
    <property type="match status" value="1"/>
</dbReference>
<dbReference type="PANTHER" id="PTHR42899:SF1">
    <property type="entry name" value="SPERMATOGENESIS-ASSOCIATED PROTEIN 20"/>
    <property type="match status" value="1"/>
</dbReference>
<dbReference type="SUPFAM" id="SSF48208">
    <property type="entry name" value="Six-hairpin glycosidases"/>
    <property type="match status" value="1"/>
</dbReference>
<evidence type="ECO:0000259" key="1">
    <source>
        <dbReference type="Pfam" id="PF03190"/>
    </source>
</evidence>
<proteinExistence type="predicted"/>
<dbReference type="PANTHER" id="PTHR42899">
    <property type="entry name" value="SPERMATOGENESIS-ASSOCIATED PROTEIN 20"/>
    <property type="match status" value="1"/>
</dbReference>
<dbReference type="Proteomes" id="UP000438760">
    <property type="component" value="Unassembled WGS sequence"/>
</dbReference>
<dbReference type="InterPro" id="IPR036249">
    <property type="entry name" value="Thioredoxin-like_sf"/>
</dbReference>
<dbReference type="Gene3D" id="1.50.10.20">
    <property type="match status" value="1"/>
</dbReference>